<keyword evidence="2 3" id="KW-0067">ATP-binding</keyword>
<keyword evidence="4" id="KW-1185">Reference proteome</keyword>
<dbReference type="OrthoDB" id="9804819at2"/>
<dbReference type="InterPro" id="IPR003439">
    <property type="entry name" value="ABC_transporter-like_ATP-bd"/>
</dbReference>
<dbReference type="GO" id="GO:0005524">
    <property type="term" value="F:ATP binding"/>
    <property type="evidence" value="ECO:0007669"/>
    <property type="project" value="UniProtKB-KW"/>
</dbReference>
<evidence type="ECO:0000256" key="1">
    <source>
        <dbReference type="ARBA" id="ARBA00022741"/>
    </source>
</evidence>
<sequence length="311" mass="34967">MNIIEVNNVTKRFKDKLVLDNISFKVEEGEIFGLLGPNGAGKSTLINIISTLLYSDSGTITICGHDINKEPVEAKKYIGVVPQDLALMENLSAYDNLEFFGALYGLKGKELKNGILEALRVTGLGDTKKEKVKKFSGGMKRRLNIAAAIMHNPKVLIMDEPTVGVDPQSRNHIFTFVKNICEERKTTIIYTSHYMEEIEELCKRVFIMDLGQEVAYGTQEEVKSSVFKNHKVIINLSRKNAEAIFELKSSKGVIDIKEDEKNIILNIGDGFKLGDTLNILEKYDCIINKINYEEPRLEDVFLALTGKTLRD</sequence>
<proteinExistence type="predicted"/>
<organism evidence="3 4">
    <name type="scientific">Clostridium cadaveris</name>
    <dbReference type="NCBI Taxonomy" id="1529"/>
    <lineage>
        <taxon>Bacteria</taxon>
        <taxon>Bacillati</taxon>
        <taxon>Bacillota</taxon>
        <taxon>Clostridia</taxon>
        <taxon>Eubacteriales</taxon>
        <taxon>Clostridiaceae</taxon>
        <taxon>Clostridium</taxon>
    </lineage>
</organism>
<dbReference type="Gene3D" id="3.40.50.300">
    <property type="entry name" value="P-loop containing nucleotide triphosphate hydrolases"/>
    <property type="match status" value="1"/>
</dbReference>
<dbReference type="InterPro" id="IPR017871">
    <property type="entry name" value="ABC_transporter-like_CS"/>
</dbReference>
<dbReference type="SUPFAM" id="SSF52540">
    <property type="entry name" value="P-loop containing nucleoside triphosphate hydrolases"/>
    <property type="match status" value="1"/>
</dbReference>
<dbReference type="InterPro" id="IPR027417">
    <property type="entry name" value="P-loop_NTPase"/>
</dbReference>
<dbReference type="GO" id="GO:0016887">
    <property type="term" value="F:ATP hydrolysis activity"/>
    <property type="evidence" value="ECO:0007669"/>
    <property type="project" value="InterPro"/>
</dbReference>
<dbReference type="SMART" id="SM00382">
    <property type="entry name" value="AAA"/>
    <property type="match status" value="1"/>
</dbReference>
<gene>
    <name evidence="3" type="ORF">SAMN04487885_102143</name>
</gene>
<keyword evidence="1" id="KW-0547">Nucleotide-binding</keyword>
<evidence type="ECO:0000256" key="2">
    <source>
        <dbReference type="ARBA" id="ARBA00022840"/>
    </source>
</evidence>
<dbReference type="PANTHER" id="PTHR43582:SF2">
    <property type="entry name" value="LINEARMYCIN RESISTANCE ATP-BINDING PROTEIN LNRL"/>
    <property type="match status" value="1"/>
</dbReference>
<dbReference type="eggNOG" id="COG1131">
    <property type="taxonomic scope" value="Bacteria"/>
</dbReference>
<evidence type="ECO:0000313" key="3">
    <source>
        <dbReference type="EMBL" id="SFF54787.1"/>
    </source>
</evidence>
<evidence type="ECO:0000313" key="4">
    <source>
        <dbReference type="Proteomes" id="UP000182135"/>
    </source>
</evidence>
<dbReference type="EMBL" id="FOOE01000002">
    <property type="protein sequence ID" value="SFF54787.1"/>
    <property type="molecule type" value="Genomic_DNA"/>
</dbReference>
<accession>A0A1I2JNS2</accession>
<dbReference type="AlphaFoldDB" id="A0A1I2JNS2"/>
<dbReference type="PANTHER" id="PTHR43582">
    <property type="entry name" value="LINEARMYCIN RESISTANCE ATP-BINDING PROTEIN LNRL"/>
    <property type="match status" value="1"/>
</dbReference>
<dbReference type="PROSITE" id="PS00211">
    <property type="entry name" value="ABC_TRANSPORTER_1"/>
    <property type="match status" value="1"/>
</dbReference>
<dbReference type="InterPro" id="IPR003593">
    <property type="entry name" value="AAA+_ATPase"/>
</dbReference>
<reference evidence="3 4" key="1">
    <citation type="submission" date="2016-10" db="EMBL/GenBank/DDBJ databases">
        <authorList>
            <person name="de Groot N.N."/>
        </authorList>
    </citation>
    <scope>NUCLEOTIDE SEQUENCE [LARGE SCALE GENOMIC DNA]</scope>
    <source>
        <strain evidence="3 4">NLAE-zl-G419</strain>
    </source>
</reference>
<dbReference type="GeneID" id="90544304"/>
<dbReference type="Pfam" id="PF00005">
    <property type="entry name" value="ABC_tran"/>
    <property type="match status" value="1"/>
</dbReference>
<dbReference type="PROSITE" id="PS50893">
    <property type="entry name" value="ABC_TRANSPORTER_2"/>
    <property type="match status" value="1"/>
</dbReference>
<dbReference type="Proteomes" id="UP000182135">
    <property type="component" value="Unassembled WGS sequence"/>
</dbReference>
<name>A0A1I2JNS2_9CLOT</name>
<protein>
    <submittedName>
        <fullName evidence="3">ABC-2 type transport system ATP-binding protein</fullName>
    </submittedName>
</protein>
<dbReference type="STRING" id="1529.SAMN04487885_102143"/>
<dbReference type="RefSeq" id="WP_027638992.1">
    <property type="nucleotide sequence ID" value="NZ_BAAACD010000024.1"/>
</dbReference>